<keyword evidence="2" id="KW-1185">Reference proteome</keyword>
<dbReference type="Proteomes" id="UP000199073">
    <property type="component" value="Unassembled WGS sequence"/>
</dbReference>
<dbReference type="AlphaFoldDB" id="A0A1H0W4Q8"/>
<name>A0A1H0W4Q8_9BACT</name>
<protein>
    <recommendedName>
        <fullName evidence="3">Transposase</fullName>
    </recommendedName>
</protein>
<accession>A0A1H0W4Q8</accession>
<evidence type="ECO:0000313" key="2">
    <source>
        <dbReference type="Proteomes" id="UP000199073"/>
    </source>
</evidence>
<gene>
    <name evidence="1" type="ORF">SAMN05660330_04407</name>
</gene>
<dbReference type="NCBIfam" id="NF047593">
    <property type="entry name" value="IS66_ISAeme5_TnpA"/>
    <property type="match status" value="1"/>
</dbReference>
<reference evidence="1 2" key="1">
    <citation type="submission" date="2016-10" db="EMBL/GenBank/DDBJ databases">
        <authorList>
            <person name="de Groot N.N."/>
        </authorList>
    </citation>
    <scope>NUCLEOTIDE SEQUENCE [LARGE SCALE GENOMIC DNA]</scope>
    <source>
        <strain evidence="1 2">DSM 12130</strain>
    </source>
</reference>
<proteinExistence type="predicted"/>
<evidence type="ECO:0000313" key="1">
    <source>
        <dbReference type="EMBL" id="SDP85455.1"/>
    </source>
</evidence>
<evidence type="ECO:0008006" key="3">
    <source>
        <dbReference type="Google" id="ProtNLM"/>
    </source>
</evidence>
<dbReference type="EMBL" id="FNJI01000096">
    <property type="protein sequence ID" value="SDP85455.1"/>
    <property type="molecule type" value="Genomic_DNA"/>
</dbReference>
<dbReference type="STRING" id="91360.SAMN05660330_04407"/>
<dbReference type="RefSeq" id="WP_092226389.1">
    <property type="nucleotide sequence ID" value="NZ_FNJI01000096.1"/>
</dbReference>
<sequence length="115" mass="13294">MTTRTQGKSAQYKAAFWRYHIENHSRSSLSQIRYCRDHALALSTFQHWKRKLNADGLQEKARFYPLTVQATPPQQHKLPSSGLTMRVGNDEVLVELAEEFSARALKKLLVVLRQL</sequence>
<dbReference type="OrthoDB" id="5422656at2"/>
<organism evidence="1 2">
    <name type="scientific">Desulforhopalus singaporensis</name>
    <dbReference type="NCBI Taxonomy" id="91360"/>
    <lineage>
        <taxon>Bacteria</taxon>
        <taxon>Pseudomonadati</taxon>
        <taxon>Thermodesulfobacteriota</taxon>
        <taxon>Desulfobulbia</taxon>
        <taxon>Desulfobulbales</taxon>
        <taxon>Desulfocapsaceae</taxon>
        <taxon>Desulforhopalus</taxon>
    </lineage>
</organism>